<dbReference type="Pfam" id="PF05995">
    <property type="entry name" value="CDO_I"/>
    <property type="match status" value="1"/>
</dbReference>
<reference evidence="6" key="1">
    <citation type="submission" date="2023-06" db="EMBL/GenBank/DDBJ databases">
        <authorList>
            <person name="Jiang Y."/>
            <person name="Liu Q."/>
        </authorList>
    </citation>
    <scope>NUCLEOTIDE SEQUENCE</scope>
    <source>
        <strain evidence="6">CGMCC 1.12090</strain>
    </source>
</reference>
<accession>A0ABT8S0J1</accession>
<dbReference type="EMBL" id="JAUKVY010000004">
    <property type="protein sequence ID" value="MDO1532215.1"/>
    <property type="molecule type" value="Genomic_DNA"/>
</dbReference>
<protein>
    <submittedName>
        <fullName evidence="6">Cysteine dioxygenase family protein</fullName>
    </submittedName>
</protein>
<dbReference type="PANTHER" id="PTHR12918:SF1">
    <property type="entry name" value="CYSTEINE DIOXYGENASE TYPE 1"/>
    <property type="match status" value="1"/>
</dbReference>
<dbReference type="InterPro" id="IPR011051">
    <property type="entry name" value="RmlC_Cupin_sf"/>
</dbReference>
<dbReference type="CDD" id="cd10548">
    <property type="entry name" value="cupin_CDO"/>
    <property type="match status" value="1"/>
</dbReference>
<dbReference type="InterPro" id="IPR014710">
    <property type="entry name" value="RmlC-like_jellyroll"/>
</dbReference>
<evidence type="ECO:0000256" key="4">
    <source>
        <dbReference type="ARBA" id="ARBA00023002"/>
    </source>
</evidence>
<keyword evidence="3 6" id="KW-0223">Dioxygenase</keyword>
<evidence type="ECO:0000313" key="7">
    <source>
        <dbReference type="Proteomes" id="UP001169027"/>
    </source>
</evidence>
<evidence type="ECO:0000256" key="5">
    <source>
        <dbReference type="ARBA" id="ARBA00023004"/>
    </source>
</evidence>
<dbReference type="Gene3D" id="2.60.120.10">
    <property type="entry name" value="Jelly Rolls"/>
    <property type="match status" value="1"/>
</dbReference>
<keyword evidence="5" id="KW-0408">Iron</keyword>
<evidence type="ECO:0000256" key="2">
    <source>
        <dbReference type="ARBA" id="ARBA00022723"/>
    </source>
</evidence>
<dbReference type="RefSeq" id="WP_301806368.1">
    <property type="nucleotide sequence ID" value="NZ_JAUJZH010000004.1"/>
</dbReference>
<proteinExistence type="inferred from homology"/>
<evidence type="ECO:0000256" key="1">
    <source>
        <dbReference type="ARBA" id="ARBA00006622"/>
    </source>
</evidence>
<gene>
    <name evidence="6" type="ORF">Q2T77_07935</name>
</gene>
<dbReference type="PANTHER" id="PTHR12918">
    <property type="entry name" value="CYSTEINE DIOXYGENASE"/>
    <property type="match status" value="1"/>
</dbReference>
<dbReference type="InterPro" id="IPR010300">
    <property type="entry name" value="CDO_1"/>
</dbReference>
<organism evidence="6 7">
    <name type="scientific">Variovorax ginsengisoli</name>
    <dbReference type="NCBI Taxonomy" id="363844"/>
    <lineage>
        <taxon>Bacteria</taxon>
        <taxon>Pseudomonadati</taxon>
        <taxon>Pseudomonadota</taxon>
        <taxon>Betaproteobacteria</taxon>
        <taxon>Burkholderiales</taxon>
        <taxon>Comamonadaceae</taxon>
        <taxon>Variovorax</taxon>
    </lineage>
</organism>
<evidence type="ECO:0000313" key="6">
    <source>
        <dbReference type="EMBL" id="MDO1532215.1"/>
    </source>
</evidence>
<keyword evidence="4" id="KW-0560">Oxidoreductase</keyword>
<comment type="caution">
    <text evidence="6">The sequence shown here is derived from an EMBL/GenBank/DDBJ whole genome shotgun (WGS) entry which is preliminary data.</text>
</comment>
<sequence length="188" mass="20980">MTSPALDRFIVEAAARSRVHSLAADRVLALAPLMLDLIEDAESFLEPQHYRSDPEGYTRNLIRDDPDHGLSLYALVWRPGQWTPVHDHGSWGVVGIVEGVLEERSYLRVSPEGGDQDIDLVRGGLQLLTRGAVTSFVPNPDHIHVTGVPAERARAVSLHLYGRTMKDFNIYDVAARTRRRVQVAHNES</sequence>
<keyword evidence="7" id="KW-1185">Reference proteome</keyword>
<comment type="similarity">
    <text evidence="1">Belongs to the cysteine dioxygenase family.</text>
</comment>
<evidence type="ECO:0000256" key="3">
    <source>
        <dbReference type="ARBA" id="ARBA00022964"/>
    </source>
</evidence>
<dbReference type="Proteomes" id="UP001169027">
    <property type="component" value="Unassembled WGS sequence"/>
</dbReference>
<name>A0ABT8S0J1_9BURK</name>
<dbReference type="SUPFAM" id="SSF51182">
    <property type="entry name" value="RmlC-like cupins"/>
    <property type="match status" value="1"/>
</dbReference>
<keyword evidence="2" id="KW-0479">Metal-binding</keyword>
<dbReference type="GO" id="GO:0051213">
    <property type="term" value="F:dioxygenase activity"/>
    <property type="evidence" value="ECO:0007669"/>
    <property type="project" value="UniProtKB-KW"/>
</dbReference>